<evidence type="ECO:0000256" key="1">
    <source>
        <dbReference type="SAM" id="MobiDB-lite"/>
    </source>
</evidence>
<feature type="compositionally biased region" description="Basic and acidic residues" evidence="1">
    <location>
        <begin position="418"/>
        <end position="428"/>
    </location>
</feature>
<accession>F0Y0I5</accession>
<dbReference type="OrthoDB" id="252964at2759"/>
<feature type="region of interest" description="Disordered" evidence="1">
    <location>
        <begin position="203"/>
        <end position="259"/>
    </location>
</feature>
<dbReference type="GO" id="GO:0007051">
    <property type="term" value="P:spindle organization"/>
    <property type="evidence" value="ECO:0007669"/>
    <property type="project" value="TreeGrafter"/>
</dbReference>
<evidence type="ECO:0000313" key="4">
    <source>
        <dbReference type="Proteomes" id="UP000002729"/>
    </source>
</evidence>
<dbReference type="Gene3D" id="1.10.238.10">
    <property type="entry name" value="EF-hand"/>
    <property type="match status" value="1"/>
</dbReference>
<dbReference type="InParanoid" id="F0Y0I5"/>
<dbReference type="PROSITE" id="PS50096">
    <property type="entry name" value="IQ"/>
    <property type="match status" value="4"/>
</dbReference>
<dbReference type="Pfam" id="PF00612">
    <property type="entry name" value="IQ"/>
    <property type="match status" value="1"/>
</dbReference>
<name>F0Y0I5_AURAN</name>
<keyword evidence="4" id="KW-1185">Reference proteome</keyword>
<gene>
    <name evidence="3" type="ORF">AURANDRAFT_70802</name>
</gene>
<feature type="region of interest" description="Disordered" evidence="1">
    <location>
        <begin position="1126"/>
        <end position="1147"/>
    </location>
</feature>
<proteinExistence type="predicted"/>
<feature type="region of interest" description="Disordered" evidence="1">
    <location>
        <begin position="499"/>
        <end position="536"/>
    </location>
</feature>
<feature type="compositionally biased region" description="Basic and acidic residues" evidence="1">
    <location>
        <begin position="203"/>
        <end position="213"/>
    </location>
</feature>
<feature type="compositionally biased region" description="Basic and acidic residues" evidence="1">
    <location>
        <begin position="1126"/>
        <end position="1136"/>
    </location>
</feature>
<evidence type="ECO:0000259" key="2">
    <source>
        <dbReference type="PROSITE" id="PS50222"/>
    </source>
</evidence>
<feature type="region of interest" description="Disordered" evidence="1">
    <location>
        <begin position="922"/>
        <end position="952"/>
    </location>
</feature>
<dbReference type="InterPro" id="IPR011992">
    <property type="entry name" value="EF-hand-dom_pair"/>
</dbReference>
<dbReference type="SUPFAM" id="SSF47473">
    <property type="entry name" value="EF-hand"/>
    <property type="match status" value="1"/>
</dbReference>
<feature type="region of interest" description="Disordered" evidence="1">
    <location>
        <begin position="408"/>
        <end position="430"/>
    </location>
</feature>
<dbReference type="GeneID" id="20227927"/>
<dbReference type="KEGG" id="aaf:AURANDRAFT_70802"/>
<sequence length="1263" mass="133502">MGASLSQPTQHLPGDVLANIKRSKDRDYRFRMALSCHQRFYKHFDPAKLVLNRTEFCAVFAPAYGDPALHFAHLDAHGRGRVSSFEALAGAYLVARNWDDSSEKLLVTALFQVFDRSLIGTLSRVEMEIMLRTCAQALTTLYRCKPVADYVLRAVVRDVFGGKQKTSGGRLSTSHERASLVELLRWFRGPANTTVMGFLSTFDKTDLEGDPRSPAKGRSPSPERDIARARPRGVATPEEDEAPPAVASTPKKRAPAAVREAPAVPRAAAPAPAPVVLAVAVAAAPPEEEAPPAAVGVGVVVAAAPPEEAPPEEEEVPEEEEAPPAAVGAGVGVVVGVMDSTELGTVRDGPAPGEIAAEASAKTDLAWSFVLGVKKGAFDATLDALVEAQAAEEAAALEAAKARDAASAKLQARMRGKNQREAKAKQDKGAAQLQARMRAKAARADLEKKQQGAGKLQAQIRSKQARADLERKQAGASKLQAKQRSRLARREIEEKHVAATKLQSRERSRLARREMDVKHDSATMLQSAQRARSARRAGPCIGHGRRLYQVMDRGGKKVLGIDEIVECVTNRPECVFFLKGCDNDLLRDLLAAPDLASKLAERPLATPGFVTADEFDQAIHAVVSVGSYPEADASPLFGAAPAPAPGAAPAPREPGPGTRAPKKARARKPAPPPAAPAPVVVVVAEPPPRRELVIDDALAAEIARATDARVARRRAATPAAPLGEDVREAFASQARDELGEDALGQARDAFFGADKDRSSTLDETEVKAVLGRMGVSAVDELTDYFMTDAGGSQTSRTMDFDDFCIMLAPETAAAAREKRGARRRALSPTRRKFPRQIASRKASHLDYEFLVSDTPPNFADTTLSFASSRTSLPAFGEADVATPRVVVVGAGAPSDGPAPAPEGKKVRDTFLGRMGLRDNLPLPRAATYAGDESSAGTLEEDDASNAGPNPALFKDWQQADLAPEVRAVDDECFAEVSGLRSLSTSLSDLAGGLEELKASMSSFWADKHAKLDEAELGRASAALVVQKHYRRHVVRRRFAQWVDLEDDEDLTSQLEGVRVAVAQFCLANHVDFDRIETKFSTIQDNLDGANRDSVDADRLLGWNPDVPLANLAGSRATACRIREWQSQHRPATREAETAPGAGLPEGSGVGLSDGEGVGAGTGGIVGRGDGAALGWYVGAGAGRPLGLGDGRPEGASVGMGVGWITGCVVGRPDGSGDGRPLGSTDGAPVGAMGFAVGVSDGFSDGGIVGARDGLAVDGALVGL</sequence>
<protein>
    <recommendedName>
        <fullName evidence="2">EF-hand domain-containing protein</fullName>
    </recommendedName>
</protein>
<dbReference type="InterPro" id="IPR051185">
    <property type="entry name" value="ASPM"/>
</dbReference>
<dbReference type="GO" id="GO:0005516">
    <property type="term" value="F:calmodulin binding"/>
    <property type="evidence" value="ECO:0007669"/>
    <property type="project" value="TreeGrafter"/>
</dbReference>
<dbReference type="RefSeq" id="XP_009033618.1">
    <property type="nucleotide sequence ID" value="XM_009035370.1"/>
</dbReference>
<feature type="compositionally biased region" description="Acidic residues" evidence="1">
    <location>
        <begin position="309"/>
        <end position="322"/>
    </location>
</feature>
<dbReference type="GO" id="GO:0005509">
    <property type="term" value="F:calcium ion binding"/>
    <property type="evidence" value="ECO:0007669"/>
    <property type="project" value="InterPro"/>
</dbReference>
<dbReference type="SMART" id="SM00015">
    <property type="entry name" value="IQ"/>
    <property type="match status" value="3"/>
</dbReference>
<reference evidence="3 4" key="1">
    <citation type="journal article" date="2011" name="Proc. Natl. Acad. Sci. U.S.A.">
        <title>Niche of harmful alga Aureococcus anophagefferens revealed through ecogenomics.</title>
        <authorList>
            <person name="Gobler C.J."/>
            <person name="Berry D.L."/>
            <person name="Dyhrman S.T."/>
            <person name="Wilhelm S.W."/>
            <person name="Salamov A."/>
            <person name="Lobanov A.V."/>
            <person name="Zhang Y."/>
            <person name="Collier J.L."/>
            <person name="Wurch L.L."/>
            <person name="Kustka A.B."/>
            <person name="Dill B.D."/>
            <person name="Shah M."/>
            <person name="VerBerkmoes N.C."/>
            <person name="Kuo A."/>
            <person name="Terry A."/>
            <person name="Pangilinan J."/>
            <person name="Lindquist E.A."/>
            <person name="Lucas S."/>
            <person name="Paulsen I.T."/>
            <person name="Hattenrath-Lehmann T.K."/>
            <person name="Talmage S.C."/>
            <person name="Walker E.A."/>
            <person name="Koch F."/>
            <person name="Burson A.M."/>
            <person name="Marcoval M.A."/>
            <person name="Tang Y.Z."/>
            <person name="Lecleir G.R."/>
            <person name="Coyne K.J."/>
            <person name="Berg G.M."/>
            <person name="Bertrand E.M."/>
            <person name="Saito M.A."/>
            <person name="Gladyshev V.N."/>
            <person name="Grigoriev I.V."/>
        </authorList>
    </citation>
    <scope>NUCLEOTIDE SEQUENCE [LARGE SCALE GENOMIC DNA]</scope>
    <source>
        <strain evidence="4">CCMP 1984</strain>
    </source>
</reference>
<dbReference type="GO" id="GO:0051295">
    <property type="term" value="P:establishment of meiotic spindle localization"/>
    <property type="evidence" value="ECO:0007669"/>
    <property type="project" value="TreeGrafter"/>
</dbReference>
<feature type="region of interest" description="Disordered" evidence="1">
    <location>
        <begin position="306"/>
        <end position="325"/>
    </location>
</feature>
<feature type="compositionally biased region" description="Basic residues" evidence="1">
    <location>
        <begin position="819"/>
        <end position="834"/>
    </location>
</feature>
<dbReference type="InterPro" id="IPR002048">
    <property type="entry name" value="EF_hand_dom"/>
</dbReference>
<organism evidence="4">
    <name type="scientific">Aureococcus anophagefferens</name>
    <name type="common">Harmful bloom alga</name>
    <dbReference type="NCBI Taxonomy" id="44056"/>
    <lineage>
        <taxon>Eukaryota</taxon>
        <taxon>Sar</taxon>
        <taxon>Stramenopiles</taxon>
        <taxon>Ochrophyta</taxon>
        <taxon>Pelagophyceae</taxon>
        <taxon>Pelagomonadales</taxon>
        <taxon>Pelagomonadaceae</taxon>
        <taxon>Aureococcus</taxon>
    </lineage>
</organism>
<dbReference type="GO" id="GO:0000922">
    <property type="term" value="C:spindle pole"/>
    <property type="evidence" value="ECO:0007669"/>
    <property type="project" value="TreeGrafter"/>
</dbReference>
<evidence type="ECO:0000313" key="3">
    <source>
        <dbReference type="EMBL" id="EGB11227.1"/>
    </source>
</evidence>
<feature type="domain" description="EF-hand" evidence="2">
    <location>
        <begin position="741"/>
        <end position="776"/>
    </location>
</feature>
<feature type="region of interest" description="Disordered" evidence="1">
    <location>
        <begin position="636"/>
        <end position="676"/>
    </location>
</feature>
<feature type="region of interest" description="Disordered" evidence="1">
    <location>
        <begin position="818"/>
        <end position="837"/>
    </location>
</feature>
<dbReference type="AlphaFoldDB" id="F0Y0I5"/>
<dbReference type="GO" id="GO:0000278">
    <property type="term" value="P:mitotic cell cycle"/>
    <property type="evidence" value="ECO:0007669"/>
    <property type="project" value="TreeGrafter"/>
</dbReference>
<dbReference type="InterPro" id="IPR000048">
    <property type="entry name" value="IQ_motif_EF-hand-BS"/>
</dbReference>
<feature type="compositionally biased region" description="Pro residues" evidence="1">
    <location>
        <begin position="642"/>
        <end position="654"/>
    </location>
</feature>
<dbReference type="Proteomes" id="UP000002729">
    <property type="component" value="Unassembled WGS sequence"/>
</dbReference>
<feature type="compositionally biased region" description="Basic and acidic residues" evidence="1">
    <location>
        <begin position="499"/>
        <end position="521"/>
    </location>
</feature>
<feature type="region of interest" description="Disordered" evidence="1">
    <location>
        <begin position="446"/>
        <end position="487"/>
    </location>
</feature>
<dbReference type="PANTHER" id="PTHR22706">
    <property type="entry name" value="ASSEMBLY FACTOR FOR SPINDLE MICROTUBULES"/>
    <property type="match status" value="1"/>
</dbReference>
<dbReference type="EMBL" id="GL833122">
    <property type="protein sequence ID" value="EGB11227.1"/>
    <property type="molecule type" value="Genomic_DNA"/>
</dbReference>
<dbReference type="PROSITE" id="PS50222">
    <property type="entry name" value="EF_HAND_2"/>
    <property type="match status" value="1"/>
</dbReference>
<dbReference type="PANTHER" id="PTHR22706:SF2">
    <property type="entry name" value="SFI1 SPINDLE BODY DOMAIN-CONTAINING PROTEIN"/>
    <property type="match status" value="1"/>
</dbReference>